<dbReference type="Proteomes" id="UP000564704">
    <property type="component" value="Unassembled WGS sequence"/>
</dbReference>
<evidence type="ECO:0000256" key="1">
    <source>
        <dbReference type="SAM" id="MobiDB-lite"/>
    </source>
</evidence>
<dbReference type="EMBL" id="SZWE01000001">
    <property type="protein sequence ID" value="MRU15230.1"/>
    <property type="molecule type" value="Genomic_DNA"/>
</dbReference>
<keyword evidence="5" id="KW-1185">Reference proteome</keyword>
<organism evidence="4 5">
    <name type="scientific">Roseovarius bejariae</name>
    <dbReference type="NCBI Taxonomy" id="2576383"/>
    <lineage>
        <taxon>Bacteria</taxon>
        <taxon>Pseudomonadati</taxon>
        <taxon>Pseudomonadota</taxon>
        <taxon>Alphaproteobacteria</taxon>
        <taxon>Rhodobacterales</taxon>
        <taxon>Roseobacteraceae</taxon>
        <taxon>Roseovarius</taxon>
    </lineage>
</organism>
<accession>A0A844CX57</accession>
<protein>
    <submittedName>
        <fullName evidence="4">DUF4168 domain-containing protein</fullName>
    </submittedName>
</protein>
<evidence type="ECO:0000313" key="4">
    <source>
        <dbReference type="EMBL" id="MRU15230.1"/>
    </source>
</evidence>
<dbReference type="RefSeq" id="WP_154150337.1">
    <property type="nucleotide sequence ID" value="NZ_SZWE01000001.1"/>
</dbReference>
<dbReference type="OrthoDB" id="7876308at2"/>
<evidence type="ECO:0000259" key="3">
    <source>
        <dbReference type="Pfam" id="PF13767"/>
    </source>
</evidence>
<evidence type="ECO:0000313" key="5">
    <source>
        <dbReference type="Proteomes" id="UP000564704"/>
    </source>
</evidence>
<feature type="chain" id="PRO_5032407532" evidence="2">
    <location>
        <begin position="27"/>
        <end position="142"/>
    </location>
</feature>
<reference evidence="4 5" key="1">
    <citation type="submission" date="2019-05" db="EMBL/GenBank/DDBJ databases">
        <title>Roseovarius bejariae sp. nov., a moderately halophylic bacterium isolated from a saline soil in Rambla Salada (Murcia).</title>
        <authorList>
            <person name="Castro D.J."/>
            <person name="Gomez-Altuve A."/>
            <person name="Reina J.C."/>
            <person name="Rodriguez M."/>
            <person name="Sampedro I."/>
            <person name="Llamas I."/>
            <person name="Martinez-Checa F."/>
        </authorList>
    </citation>
    <scope>NUCLEOTIDE SEQUENCE [LARGE SCALE GENOMIC DNA]</scope>
    <source>
        <strain evidence="4 5">A21</strain>
    </source>
</reference>
<feature type="signal peptide" evidence="2">
    <location>
        <begin position="1"/>
        <end position="26"/>
    </location>
</feature>
<proteinExistence type="predicted"/>
<name>A0A844CX57_9RHOB</name>
<feature type="domain" description="DUF4168" evidence="3">
    <location>
        <begin position="56"/>
        <end position="132"/>
    </location>
</feature>
<dbReference type="InterPro" id="IPR025433">
    <property type="entry name" value="DUF4168"/>
</dbReference>
<sequence>MTFKTPITGAVSAFALALALATPGLAQDADAEAEANTQTEATASETPQIAAEDVTDEQVNGFVAALIAVEAVQAEYMPKIKAQDTQEGAANMVEEANEAAKTAVSEVTDMTPETFRAIGAVAQQDKDLNARIVARIQEVRAE</sequence>
<evidence type="ECO:0000256" key="2">
    <source>
        <dbReference type="SAM" id="SignalP"/>
    </source>
</evidence>
<feature type="compositionally biased region" description="Low complexity" evidence="1">
    <location>
        <begin position="29"/>
        <end position="46"/>
    </location>
</feature>
<dbReference type="AlphaFoldDB" id="A0A844CX57"/>
<dbReference type="Pfam" id="PF13767">
    <property type="entry name" value="DUF4168"/>
    <property type="match status" value="1"/>
</dbReference>
<comment type="caution">
    <text evidence="4">The sequence shown here is derived from an EMBL/GenBank/DDBJ whole genome shotgun (WGS) entry which is preliminary data.</text>
</comment>
<keyword evidence="2" id="KW-0732">Signal</keyword>
<feature type="region of interest" description="Disordered" evidence="1">
    <location>
        <begin position="29"/>
        <end position="49"/>
    </location>
</feature>
<gene>
    <name evidence="4" type="ORF">FDP25_07275</name>
</gene>